<organism evidence="1 2">
    <name type="scientific">Cecembia lonarensis (strain CCUG 58316 / KCTC 22772 / LW9)</name>
    <dbReference type="NCBI Taxonomy" id="1225176"/>
    <lineage>
        <taxon>Bacteria</taxon>
        <taxon>Pseudomonadati</taxon>
        <taxon>Bacteroidota</taxon>
        <taxon>Cytophagia</taxon>
        <taxon>Cytophagales</taxon>
        <taxon>Cyclobacteriaceae</taxon>
        <taxon>Cecembia</taxon>
    </lineage>
</organism>
<comment type="caution">
    <text evidence="1">The sequence shown here is derived from an EMBL/GenBank/DDBJ whole genome shotgun (WGS) entry which is preliminary data.</text>
</comment>
<dbReference type="AlphaFoldDB" id="K1LUL8"/>
<proteinExistence type="predicted"/>
<dbReference type="OrthoDB" id="1443240at2"/>
<dbReference type="Proteomes" id="UP000004478">
    <property type="component" value="Unassembled WGS sequence"/>
</dbReference>
<accession>K1LUL8</accession>
<dbReference type="RefSeq" id="WP_009186599.1">
    <property type="nucleotide sequence ID" value="NZ_AMGM01000089.1"/>
</dbReference>
<reference evidence="1 2" key="1">
    <citation type="journal article" date="2012" name="J. Bacteriol.">
        <title>Draft Genome Sequence of Cecembia lonarensis Strain LW9T, Isolated from Lonar Lake, a Haloalkaline Lake in India.</title>
        <authorList>
            <person name="Shivaji S."/>
            <person name="Ara S."/>
            <person name="Singh A."/>
            <person name="Pinnaka A.K."/>
        </authorList>
    </citation>
    <scope>NUCLEOTIDE SEQUENCE [LARGE SCALE GENOMIC DNA]</scope>
    <source>
        <strain evidence="1 2">LW9</strain>
    </source>
</reference>
<protein>
    <submittedName>
        <fullName evidence="1">Uncharacterized protein</fullName>
    </submittedName>
</protein>
<sequence length="552" mass="62343">MKFLSYRLYLIFLPILLFGLVGEGYGQDCDVCKPNQNTRRSFIIQNVFLTDSDGERLGVDDCISGTKIWIKIEYTAQVTTYNLNILTDLLIAKNLLPENNRIEKIELFKSEVPRTTGNNLGTLEFEVDIPSGFNCNDENLTLTNTQAFWTANSTAVDNLCDYPPGLCNVFDQSFEVGVDGFLYNYDYLIECLIDEDGKFGVTFFITTLAGGDRSYEINWNIQRNGVLDNTGVNGGFSYTISNLESTDVISSDLEINSTPSDNPTDLEDIIIPDEILLFNYQREDDERTAEENPNGSITLEDGVLIPESYRFFWTSEDGTFISDEPELVGVEGGGYFLTVIDEDTGACRTYDLSISSRILPVIYKSIKLNYSETLRLVFFTWSTTKEWEASHFEIERASQGINFEKVGEVKAAGWSDQLTEYVFEDKMLPLTGGNLLYRLKQVDFNGDYHYSEVLSVRIPGMEFTQGVWRAFPNPTDGNALQVSLLDASQYNEEPITFRLIHPMMQTPALTVDSETAMNEALSGGLSRMPKGVFVVEVQWGQKIEHIKVLKKY</sequence>
<keyword evidence="2" id="KW-1185">Reference proteome</keyword>
<evidence type="ECO:0000313" key="1">
    <source>
        <dbReference type="EMBL" id="EKB47804.1"/>
    </source>
</evidence>
<dbReference type="EMBL" id="AMGM01000089">
    <property type="protein sequence ID" value="EKB47804.1"/>
    <property type="molecule type" value="Genomic_DNA"/>
</dbReference>
<gene>
    <name evidence="1" type="ORF">B879_03583</name>
</gene>
<name>K1LUL8_CECL9</name>
<evidence type="ECO:0000313" key="2">
    <source>
        <dbReference type="Proteomes" id="UP000004478"/>
    </source>
</evidence>